<dbReference type="PhylomeDB" id="B8MMG5"/>
<gene>
    <name evidence="1" type="ORF">TSTA_099690</name>
</gene>
<dbReference type="RefSeq" id="XP_002485957.1">
    <property type="nucleotide sequence ID" value="XM_002485912.1"/>
</dbReference>
<keyword evidence="2" id="KW-1185">Reference proteome</keyword>
<organism evidence="1 2">
    <name type="scientific">Talaromyces stipitatus (strain ATCC 10500 / CBS 375.48 / QM 6759 / NRRL 1006)</name>
    <name type="common">Penicillium stipitatum</name>
    <dbReference type="NCBI Taxonomy" id="441959"/>
    <lineage>
        <taxon>Eukaryota</taxon>
        <taxon>Fungi</taxon>
        <taxon>Dikarya</taxon>
        <taxon>Ascomycota</taxon>
        <taxon>Pezizomycotina</taxon>
        <taxon>Eurotiomycetes</taxon>
        <taxon>Eurotiomycetidae</taxon>
        <taxon>Eurotiales</taxon>
        <taxon>Trichocomaceae</taxon>
        <taxon>Talaromyces</taxon>
        <taxon>Talaromyces sect. Talaromyces</taxon>
    </lineage>
</organism>
<reference evidence="2" key="1">
    <citation type="journal article" date="2015" name="Genome Announc.">
        <title>Genome sequence of the AIDS-associated pathogen Penicillium marneffei (ATCC18224) and its near taxonomic relative Talaromyces stipitatus (ATCC10500).</title>
        <authorList>
            <person name="Nierman W.C."/>
            <person name="Fedorova-Abrams N.D."/>
            <person name="Andrianopoulos A."/>
        </authorList>
    </citation>
    <scope>NUCLEOTIDE SEQUENCE [LARGE SCALE GENOMIC DNA]</scope>
    <source>
        <strain evidence="2">ATCC 10500 / CBS 375.48 / QM 6759 / NRRL 1006</strain>
    </source>
</reference>
<dbReference type="EMBL" id="EQ962658">
    <property type="protein sequence ID" value="EED13719.1"/>
    <property type="molecule type" value="Genomic_DNA"/>
</dbReference>
<name>B8MMG5_TALSN</name>
<dbReference type="HOGENOM" id="CLU_934397_0_0_1"/>
<dbReference type="InParanoid" id="B8MMG5"/>
<dbReference type="OrthoDB" id="4224506at2759"/>
<dbReference type="PANTHER" id="PTHR35394:SF6">
    <property type="entry name" value="DUF3176 DOMAIN-CONTAINING PROTEIN"/>
    <property type="match status" value="1"/>
</dbReference>
<dbReference type="AlphaFoldDB" id="B8MMG5"/>
<dbReference type="Proteomes" id="UP000001745">
    <property type="component" value="Unassembled WGS sequence"/>
</dbReference>
<dbReference type="PANTHER" id="PTHR35394">
    <property type="entry name" value="DUF3176 DOMAIN-CONTAINING PROTEIN"/>
    <property type="match status" value="1"/>
</dbReference>
<protein>
    <submittedName>
        <fullName evidence="1">Uncharacterized protein</fullName>
    </submittedName>
</protein>
<dbReference type="GeneID" id="8105412"/>
<sequence>MSLEVIGPSPHTKIEKLLSVGPHEVAKHHQSLLPKTEAVTTKQSHLSLTPPAEHQTTLYKRSSSAWNTISWKLEILSWIGSLCLFIAIIVVLKVVDGTSTAGFTAWHPAQRNRRVVGHLWGISFDYAREIRPWADEMAPMASKAANGQFPGFRSSESRAIRKYITYGWSRGGALGMGTPNKIPVELTHPRPLGSFGASLIIVALGISAFTQQPLKYDTVYPHTDEAYMPIAQFMNDGFDTELLAAPDIALFSPAHTNFTAAFISRGGGSSSNCTWESYQTLGVRSTCKDLSSSLNMSK</sequence>
<accession>B8MMG5</accession>
<proteinExistence type="predicted"/>
<dbReference type="VEuPathDB" id="FungiDB:TSTA_099690"/>
<evidence type="ECO:0000313" key="1">
    <source>
        <dbReference type="EMBL" id="EED13719.1"/>
    </source>
</evidence>
<evidence type="ECO:0000313" key="2">
    <source>
        <dbReference type="Proteomes" id="UP000001745"/>
    </source>
</evidence>